<keyword evidence="3" id="KW-0067">ATP-binding</keyword>
<dbReference type="Gene3D" id="3.40.50.300">
    <property type="entry name" value="P-loop containing nucleotide triphosphate hydrolases"/>
    <property type="match status" value="1"/>
</dbReference>
<dbReference type="InterPro" id="IPR047661">
    <property type="entry name" value="IstB"/>
</dbReference>
<dbReference type="PANTHER" id="PTHR30050">
    <property type="entry name" value="CHROMOSOMAL REPLICATION INITIATOR PROTEIN DNAA"/>
    <property type="match status" value="1"/>
</dbReference>
<dbReference type="InterPro" id="IPR003593">
    <property type="entry name" value="AAA+_ATPase"/>
</dbReference>
<dbReference type="SMART" id="SM00382">
    <property type="entry name" value="AAA"/>
    <property type="match status" value="1"/>
</dbReference>
<name>A0A380FZV0_STAIN</name>
<gene>
    <name evidence="5" type="ORF">NCTC11048_00115</name>
</gene>
<dbReference type="PANTHER" id="PTHR30050:SF4">
    <property type="entry name" value="ATP-BINDING PROTEIN RV3427C IN INSERTION SEQUENCE-RELATED"/>
    <property type="match status" value="1"/>
</dbReference>
<dbReference type="EMBL" id="UHDP01000001">
    <property type="protein sequence ID" value="SUM43746.1"/>
    <property type="molecule type" value="Genomic_DNA"/>
</dbReference>
<sequence>MYTDHQKLLENFQLLNLKMIKDYYPKYLESLSKNQKSLTEILLELTEKEVEYQAEQKFKRAIKLARFPKVKYLSDFDFTFQPSINKQEILTLKSMHFLEKNINICFLGNSGVGKTHLAISLGVEACKQNIKTRFYTFKELIELLTTSEEKGIANKTLKQLNRIELLIIDEIGYTPISKEQADLFYQLMSLRYEMKSTIITTNIPFSSWGDSFSNKIASAAIIDRLIHHSKIFKITGDSYRLKDYKSEKSLNIRHS</sequence>
<dbReference type="PIRSF" id="PIRSF003073">
    <property type="entry name" value="DNAC_TnpB_IstB"/>
    <property type="match status" value="1"/>
</dbReference>
<evidence type="ECO:0000256" key="3">
    <source>
        <dbReference type="ARBA" id="ARBA00022840"/>
    </source>
</evidence>
<keyword evidence="2" id="KW-0547">Nucleotide-binding</keyword>
<evidence type="ECO:0000256" key="2">
    <source>
        <dbReference type="ARBA" id="ARBA00022741"/>
    </source>
</evidence>
<comment type="similarity">
    <text evidence="1">Belongs to the IS21/IS1162 putative ATP-binding protein family.</text>
</comment>
<dbReference type="OrthoDB" id="2052561at2"/>
<dbReference type="RefSeq" id="WP_019168928.1">
    <property type="nucleotide sequence ID" value="NZ_CAIB01000182.1"/>
</dbReference>
<dbReference type="GO" id="GO:0005524">
    <property type="term" value="F:ATP binding"/>
    <property type="evidence" value="ECO:0007669"/>
    <property type="project" value="UniProtKB-KW"/>
</dbReference>
<dbReference type="InterPro" id="IPR002611">
    <property type="entry name" value="IstB_ATP-bd"/>
</dbReference>
<evidence type="ECO:0000313" key="6">
    <source>
        <dbReference type="Proteomes" id="UP000255549"/>
    </source>
</evidence>
<reference evidence="5 6" key="1">
    <citation type="submission" date="2018-06" db="EMBL/GenBank/DDBJ databases">
        <authorList>
            <consortium name="Pathogen Informatics"/>
            <person name="Doyle S."/>
        </authorList>
    </citation>
    <scope>NUCLEOTIDE SEQUENCE [LARGE SCALE GENOMIC DNA]</scope>
    <source>
        <strain evidence="6">NCTC 11048</strain>
    </source>
</reference>
<keyword evidence="6" id="KW-1185">Reference proteome</keyword>
<dbReference type="AlphaFoldDB" id="A0A380FZV0"/>
<accession>A0A380FZV0</accession>
<dbReference type="SUPFAM" id="SSF52540">
    <property type="entry name" value="P-loop containing nucleoside triphosphate hydrolases"/>
    <property type="match status" value="1"/>
</dbReference>
<dbReference type="Proteomes" id="UP000255549">
    <property type="component" value="Unassembled WGS sequence"/>
</dbReference>
<organism evidence="5 6">
    <name type="scientific">Staphylococcus intermedius NCTC 11048</name>
    <dbReference type="NCBI Taxonomy" id="1141106"/>
    <lineage>
        <taxon>Bacteria</taxon>
        <taxon>Bacillati</taxon>
        <taxon>Bacillota</taxon>
        <taxon>Bacilli</taxon>
        <taxon>Bacillales</taxon>
        <taxon>Staphylococcaceae</taxon>
        <taxon>Staphylococcus</taxon>
        <taxon>Staphylococcus intermedius group</taxon>
    </lineage>
</organism>
<dbReference type="InterPro" id="IPR028350">
    <property type="entry name" value="DNAC/IstB-like"/>
</dbReference>
<dbReference type="Pfam" id="PF01695">
    <property type="entry name" value="IstB_IS21"/>
    <property type="match status" value="1"/>
</dbReference>
<feature type="domain" description="AAA+ ATPase" evidence="4">
    <location>
        <begin position="100"/>
        <end position="232"/>
    </location>
</feature>
<dbReference type="CDD" id="cd00009">
    <property type="entry name" value="AAA"/>
    <property type="match status" value="1"/>
</dbReference>
<evidence type="ECO:0000256" key="1">
    <source>
        <dbReference type="ARBA" id="ARBA00008059"/>
    </source>
</evidence>
<dbReference type="NCBIfam" id="NF038214">
    <property type="entry name" value="IS21_help_AAA"/>
    <property type="match status" value="1"/>
</dbReference>
<dbReference type="STRING" id="1141106.GCA_000308095_00854"/>
<dbReference type="GO" id="GO:0006260">
    <property type="term" value="P:DNA replication"/>
    <property type="evidence" value="ECO:0007669"/>
    <property type="project" value="TreeGrafter"/>
</dbReference>
<dbReference type="InterPro" id="IPR027417">
    <property type="entry name" value="P-loop_NTPase"/>
</dbReference>
<evidence type="ECO:0000313" key="5">
    <source>
        <dbReference type="EMBL" id="SUM43746.1"/>
    </source>
</evidence>
<protein>
    <submittedName>
        <fullName evidence="5">Transposase</fullName>
    </submittedName>
</protein>
<proteinExistence type="inferred from homology"/>
<evidence type="ECO:0000259" key="4">
    <source>
        <dbReference type="SMART" id="SM00382"/>
    </source>
</evidence>